<dbReference type="PANTHER" id="PTHR37984">
    <property type="entry name" value="PROTEIN CBG26694"/>
    <property type="match status" value="1"/>
</dbReference>
<dbReference type="CDD" id="cd01647">
    <property type="entry name" value="RT_LTR"/>
    <property type="match status" value="1"/>
</dbReference>
<name>U6LBG6_9EIME</name>
<proteinExistence type="predicted"/>
<dbReference type="InterPro" id="IPR050951">
    <property type="entry name" value="Retrovirus_Pol_polyprotein"/>
</dbReference>
<evidence type="ECO:0000313" key="5">
    <source>
        <dbReference type="EMBL" id="CDJ47787.1"/>
    </source>
</evidence>
<evidence type="ECO:0000259" key="4">
    <source>
        <dbReference type="Pfam" id="PF17919"/>
    </source>
</evidence>
<reference evidence="5" key="1">
    <citation type="submission" date="2013-10" db="EMBL/GenBank/DDBJ databases">
        <title>Genomic analysis of the causative agents of coccidiosis in chickens.</title>
        <authorList>
            <person name="Reid A.J."/>
            <person name="Blake D."/>
            <person name="Billington K."/>
            <person name="Browne H."/>
            <person name="Dunn M."/>
            <person name="Hung S."/>
            <person name="Kawahara F."/>
            <person name="Miranda-Saavedra D."/>
            <person name="Mourier T."/>
            <person name="Nagra H."/>
            <person name="Otto T.D."/>
            <person name="Rawlings N."/>
            <person name="Sanchez A."/>
            <person name="Sanders M."/>
            <person name="Subramaniam C."/>
            <person name="Tay Y."/>
            <person name="Dear P."/>
            <person name="Doerig C."/>
            <person name="Gruber A."/>
            <person name="Parkinson J."/>
            <person name="Shirley M."/>
            <person name="Wan K.L."/>
            <person name="Berriman M."/>
            <person name="Tomley F."/>
            <person name="Pain A."/>
        </authorList>
    </citation>
    <scope>NUCLEOTIDE SEQUENCE [LARGE SCALE GENOMIC DNA]</scope>
    <source>
        <strain evidence="5">Houghton</strain>
    </source>
</reference>
<dbReference type="OrthoDB" id="2013610at2759"/>
<reference evidence="5" key="2">
    <citation type="submission" date="2013-10" db="EMBL/GenBank/DDBJ databases">
        <authorList>
            <person name="Aslett M."/>
        </authorList>
    </citation>
    <scope>NUCLEOTIDE SEQUENCE [LARGE SCALE GENOMIC DNA]</scope>
    <source>
        <strain evidence="5">Houghton</strain>
    </source>
</reference>
<dbReference type="Gene3D" id="3.10.10.10">
    <property type="entry name" value="HIV Type 1 Reverse Transcriptase, subunit A, domain 1"/>
    <property type="match status" value="1"/>
</dbReference>
<dbReference type="PANTHER" id="PTHR37984:SF5">
    <property type="entry name" value="PROTEIN NYNRIN-LIKE"/>
    <property type="match status" value="1"/>
</dbReference>
<organism evidence="5 6">
    <name type="scientific">Eimeria brunetti</name>
    <dbReference type="NCBI Taxonomy" id="51314"/>
    <lineage>
        <taxon>Eukaryota</taxon>
        <taxon>Sar</taxon>
        <taxon>Alveolata</taxon>
        <taxon>Apicomplexa</taxon>
        <taxon>Conoidasida</taxon>
        <taxon>Coccidia</taxon>
        <taxon>Eucoccidiorida</taxon>
        <taxon>Eimeriorina</taxon>
        <taxon>Eimeriidae</taxon>
        <taxon>Eimeria</taxon>
    </lineage>
</organism>
<dbReference type="InterPro" id="IPR000477">
    <property type="entry name" value="RT_dom"/>
</dbReference>
<evidence type="ECO:0000256" key="2">
    <source>
        <dbReference type="SAM" id="MobiDB-lite"/>
    </source>
</evidence>
<dbReference type="EMBL" id="HG710858">
    <property type="protein sequence ID" value="CDJ47787.1"/>
    <property type="molecule type" value="Genomic_DNA"/>
</dbReference>
<protein>
    <submittedName>
        <fullName evidence="5">OSJNBa0042F21.10 protein, related</fullName>
    </submittedName>
</protein>
<dbReference type="Pfam" id="PF17919">
    <property type="entry name" value="RT_RNaseH_2"/>
    <property type="match status" value="1"/>
</dbReference>
<dbReference type="InterPro" id="IPR043128">
    <property type="entry name" value="Rev_trsase/Diguanyl_cyclase"/>
</dbReference>
<dbReference type="Proteomes" id="UP000030750">
    <property type="component" value="Unassembled WGS sequence"/>
</dbReference>
<dbReference type="InterPro" id="IPR043502">
    <property type="entry name" value="DNA/RNA_pol_sf"/>
</dbReference>
<evidence type="ECO:0000259" key="3">
    <source>
        <dbReference type="Pfam" id="PF00078"/>
    </source>
</evidence>
<keyword evidence="6" id="KW-1185">Reference proteome</keyword>
<keyword evidence="1" id="KW-0511">Multifunctional enzyme</keyword>
<dbReference type="CDD" id="cd09274">
    <property type="entry name" value="RNase_HI_RT_Ty3"/>
    <property type="match status" value="1"/>
</dbReference>
<feature type="domain" description="Reverse transcriptase/retrotransposon-derived protein RNase H-like" evidence="4">
    <location>
        <begin position="379"/>
        <end position="447"/>
    </location>
</feature>
<dbReference type="AlphaFoldDB" id="U6LBG6"/>
<dbReference type="GO" id="GO:0003824">
    <property type="term" value="F:catalytic activity"/>
    <property type="evidence" value="ECO:0007669"/>
    <property type="project" value="UniProtKB-KW"/>
</dbReference>
<evidence type="ECO:0000256" key="1">
    <source>
        <dbReference type="ARBA" id="ARBA00023268"/>
    </source>
</evidence>
<feature type="region of interest" description="Disordered" evidence="2">
    <location>
        <begin position="623"/>
        <end position="647"/>
    </location>
</feature>
<dbReference type="FunFam" id="3.30.70.270:FF:000020">
    <property type="entry name" value="Transposon Tf2-6 polyprotein-like Protein"/>
    <property type="match status" value="1"/>
</dbReference>
<dbReference type="SUPFAM" id="SSF56672">
    <property type="entry name" value="DNA/RNA polymerases"/>
    <property type="match status" value="1"/>
</dbReference>
<dbReference type="VEuPathDB" id="ToxoDB:EBH_0075060"/>
<dbReference type="Gene3D" id="3.30.70.270">
    <property type="match status" value="2"/>
</dbReference>
<accession>U6LBG6</accession>
<evidence type="ECO:0000313" key="6">
    <source>
        <dbReference type="Proteomes" id="UP000030750"/>
    </source>
</evidence>
<sequence>MLEGDRKAATEAHQQMASAVRRMGAERAAALVRPAPRKYKNFRNRGKLIPIKQLLKKLHQKEQDGKVNQLMEIHFVKTVEDNSAGIEEVCAAAKDTHMKINAGSAYGEAPGERVKMSEDYGELEVVAPSSGSSHRLFEEWLLNEGVDCQESIKRILCAHRQLFVDQLPARLPPERVINHTIMLLPGKIPSKGVLHRLNKDELEAQREIIQNLKNAKWITMTSPFAAPAMMVGKKDDGSGAPGTFQAIMNHMFLPLIGRGVIAYLDDVLVYSEDEDSHAHLLDHVLKTLWEHKMYPKFKKCQFGTSSIEYLGYRIAGDGITPSPAKIKAIEAWPEELHNDTQVKQFLGTVNYCRMFMGPAFADMARPLVELTKKDAPFVWTEKHTAAVKALKHTLVNYTTLQTPDVKKPYVLRTDASGYSVGGVLEQDGKPLGFMSMKMSPAEQRYSMKTTKPIRPRVARWLEFLMDFQDLKVEYRPGANNVVADALSRCPYYQPAEAETLRDAANDTTEVGNCFLVQAADEDLQESQRYTKALTPLQEGEKDRQWKIRVGGSWWFNALQQCNEFSTALTAVLNHNQQPVMAQIRGKQHEFKLMRKLLLVRIQGLWRICVPTDRVCRQHVMHQAHDHPTHPTAGHMGSYGASSVRVSK</sequence>
<dbReference type="Pfam" id="PF00078">
    <property type="entry name" value="RVT_1"/>
    <property type="match status" value="1"/>
</dbReference>
<gene>
    <name evidence="5" type="ORF">EBH_0075060</name>
</gene>
<feature type="domain" description="Reverse transcriptase" evidence="3">
    <location>
        <begin position="240"/>
        <end position="314"/>
    </location>
</feature>
<dbReference type="InterPro" id="IPR041577">
    <property type="entry name" value="RT_RNaseH_2"/>
</dbReference>
<dbReference type="FunFam" id="3.30.70.270:FF:000003">
    <property type="entry name" value="Transposon Ty3-G Gag-Pol polyprotein"/>
    <property type="match status" value="1"/>
</dbReference>